<evidence type="ECO:0000256" key="1">
    <source>
        <dbReference type="SAM" id="MobiDB-lite"/>
    </source>
</evidence>
<dbReference type="RefSeq" id="WP_191051897.1">
    <property type="nucleotide sequence ID" value="NZ_JACXRZ010000009.1"/>
</dbReference>
<gene>
    <name evidence="2" type="ORF">IEQ31_14210</name>
</gene>
<evidence type="ECO:0000313" key="2">
    <source>
        <dbReference type="EMBL" id="MBD3144336.1"/>
    </source>
</evidence>
<name>A0ABR8L015_9ACTN</name>
<organism evidence="2 3">
    <name type="scientific">Microbispora bryophytorum subsp. camponoti</name>
    <dbReference type="NCBI Taxonomy" id="1677852"/>
    <lineage>
        <taxon>Bacteria</taxon>
        <taxon>Bacillati</taxon>
        <taxon>Actinomycetota</taxon>
        <taxon>Actinomycetes</taxon>
        <taxon>Streptosporangiales</taxon>
        <taxon>Streptosporangiaceae</taxon>
        <taxon>Microbispora</taxon>
    </lineage>
</organism>
<feature type="compositionally biased region" description="Pro residues" evidence="1">
    <location>
        <begin position="68"/>
        <end position="84"/>
    </location>
</feature>
<proteinExistence type="predicted"/>
<dbReference type="EMBL" id="JACXRZ010000009">
    <property type="protein sequence ID" value="MBD3144336.1"/>
    <property type="molecule type" value="Genomic_DNA"/>
</dbReference>
<keyword evidence="3" id="KW-1185">Reference proteome</keyword>
<accession>A0ABR8L015</accession>
<protein>
    <submittedName>
        <fullName evidence="2">Uncharacterized protein</fullName>
    </submittedName>
</protein>
<feature type="compositionally biased region" description="Basic and acidic residues" evidence="1">
    <location>
        <begin position="87"/>
        <end position="118"/>
    </location>
</feature>
<feature type="region of interest" description="Disordered" evidence="1">
    <location>
        <begin position="62"/>
        <end position="118"/>
    </location>
</feature>
<evidence type="ECO:0000313" key="3">
    <source>
        <dbReference type="Proteomes" id="UP000653231"/>
    </source>
</evidence>
<reference evidence="2 3" key="1">
    <citation type="submission" date="2020-09" db="EMBL/GenBank/DDBJ databases">
        <title>Actinomycete isolated from the Camponotus japonicus Mayr.</title>
        <authorList>
            <person name="Gong X."/>
        </authorList>
    </citation>
    <scope>NUCLEOTIDE SEQUENCE [LARGE SCALE GENOMIC DNA]</scope>
    <source>
        <strain evidence="2 3">2C-HV3</strain>
    </source>
</reference>
<comment type="caution">
    <text evidence="2">The sequence shown here is derived from an EMBL/GenBank/DDBJ whole genome shotgun (WGS) entry which is preliminary data.</text>
</comment>
<sequence>MRAAPSAPADLVVAEFRAVASLAAVSLAAVSLVAVSSAADSRVVELRTAGFEACGAAMRAGRCASPVPARPDVPVEPPAPPAPLAPFRDDETGEGGRDREEGSAVRGGRPGDRDAPTS</sequence>
<dbReference type="Proteomes" id="UP000653231">
    <property type="component" value="Unassembled WGS sequence"/>
</dbReference>